<comment type="caution">
    <text evidence="1">The sequence shown here is derived from an EMBL/GenBank/DDBJ whole genome shotgun (WGS) entry which is preliminary data.</text>
</comment>
<name>A0A1G2G8T9_9BACT</name>
<protein>
    <submittedName>
        <fullName evidence="1">Uncharacterized protein</fullName>
    </submittedName>
</protein>
<organism evidence="1 2">
    <name type="scientific">Candidatus Ryanbacteria bacterium RIFCSPHIGHO2_02_FULL_45_13b</name>
    <dbReference type="NCBI Taxonomy" id="1802117"/>
    <lineage>
        <taxon>Bacteria</taxon>
        <taxon>Candidatus Ryaniibacteriota</taxon>
    </lineage>
</organism>
<dbReference type="EMBL" id="MHNN01000007">
    <property type="protein sequence ID" value="OGZ46607.1"/>
    <property type="molecule type" value="Genomic_DNA"/>
</dbReference>
<sequence>MFGKLFGVVGLIMILGTLIGCHDKPQKNPAPAPPPQEIGRIRVLPEKPPKAPTEPVPAIVAGEDETVFVGDEMFSLHSRTDFCHALRRDGIYSREDNHGRHTISAKSDEVAGSVIEVQNQSTKRALIKRGPGSGVFHVVEGGEIKSLDFLEPGHSEAWQVREGITANTLVYPSDILDNALVSASFTEPLYEFVTMPLKDLPVDNGIEWELRYICTTDDQPVHIGAQQLSSKEGEDEENLQSLERLTRVTETVIPLIYRIVPKIGSEDLHYRLKRISTEYHKLGLWFDKLPTEEKLSLMDSLGPGAAKLILLAVEPDQLNRILTGLDWARDILIANPAWENPWLHNDAEVVVTFYGMSHNDLLWRLYWARRGEPVFEKAKKIMQAEMVVVK</sequence>
<accession>A0A1G2G8T9</accession>
<gene>
    <name evidence="1" type="ORF">A3J54_01040</name>
</gene>
<dbReference type="AlphaFoldDB" id="A0A1G2G8T9"/>
<dbReference type="Proteomes" id="UP000176576">
    <property type="component" value="Unassembled WGS sequence"/>
</dbReference>
<reference evidence="1 2" key="1">
    <citation type="journal article" date="2016" name="Nat. Commun.">
        <title>Thousands of microbial genomes shed light on interconnected biogeochemical processes in an aquifer system.</title>
        <authorList>
            <person name="Anantharaman K."/>
            <person name="Brown C.T."/>
            <person name="Hug L.A."/>
            <person name="Sharon I."/>
            <person name="Castelle C.J."/>
            <person name="Probst A.J."/>
            <person name="Thomas B.C."/>
            <person name="Singh A."/>
            <person name="Wilkins M.J."/>
            <person name="Karaoz U."/>
            <person name="Brodie E.L."/>
            <person name="Williams K.H."/>
            <person name="Hubbard S.S."/>
            <person name="Banfield J.F."/>
        </authorList>
    </citation>
    <scope>NUCLEOTIDE SEQUENCE [LARGE SCALE GENOMIC DNA]</scope>
</reference>
<dbReference type="PROSITE" id="PS51257">
    <property type="entry name" value="PROKAR_LIPOPROTEIN"/>
    <property type="match status" value="1"/>
</dbReference>
<evidence type="ECO:0000313" key="2">
    <source>
        <dbReference type="Proteomes" id="UP000176576"/>
    </source>
</evidence>
<proteinExistence type="predicted"/>
<evidence type="ECO:0000313" key="1">
    <source>
        <dbReference type="EMBL" id="OGZ46607.1"/>
    </source>
</evidence>